<proteinExistence type="predicted"/>
<name>A0AAJ7XDI5_PETMA</name>
<dbReference type="PROSITE" id="PS50011">
    <property type="entry name" value="PROTEIN_KINASE_DOM"/>
    <property type="match status" value="1"/>
</dbReference>
<dbReference type="SMART" id="SM00220">
    <property type="entry name" value="S_TKc"/>
    <property type="match status" value="1"/>
</dbReference>
<dbReference type="RefSeq" id="XP_032830197.1">
    <property type="nucleotide sequence ID" value="XM_032974306.1"/>
</dbReference>
<evidence type="ECO:0000259" key="6">
    <source>
        <dbReference type="PROSITE" id="PS50011"/>
    </source>
</evidence>
<protein>
    <submittedName>
        <fullName evidence="8">Lymphokine-activated killer T-cell-originated protein kinase</fullName>
    </submittedName>
</protein>
<evidence type="ECO:0000256" key="1">
    <source>
        <dbReference type="ARBA" id="ARBA00022679"/>
    </source>
</evidence>
<dbReference type="PROSITE" id="PS00108">
    <property type="entry name" value="PROTEIN_KINASE_ST"/>
    <property type="match status" value="1"/>
</dbReference>
<dbReference type="CTD" id="55872"/>
<dbReference type="KEGG" id="pmrn:116953960"/>
<organism evidence="7 8">
    <name type="scientific">Petromyzon marinus</name>
    <name type="common">Sea lamprey</name>
    <dbReference type="NCBI Taxonomy" id="7757"/>
    <lineage>
        <taxon>Eukaryota</taxon>
        <taxon>Metazoa</taxon>
        <taxon>Chordata</taxon>
        <taxon>Craniata</taxon>
        <taxon>Vertebrata</taxon>
        <taxon>Cyclostomata</taxon>
        <taxon>Hyperoartia</taxon>
        <taxon>Petromyzontiformes</taxon>
        <taxon>Petromyzontidae</taxon>
        <taxon>Petromyzon</taxon>
    </lineage>
</organism>
<feature type="region of interest" description="Disordered" evidence="5">
    <location>
        <begin position="1"/>
        <end position="32"/>
    </location>
</feature>
<dbReference type="AlphaFoldDB" id="A0AAJ7XDI5"/>
<dbReference type="GO" id="GO:0005524">
    <property type="term" value="F:ATP binding"/>
    <property type="evidence" value="ECO:0007669"/>
    <property type="project" value="UniProtKB-KW"/>
</dbReference>
<dbReference type="PANTHER" id="PTHR43289:SF14">
    <property type="entry name" value="LYMPHOKINE-ACTIVATED KILLER T-CELL-ORIGINATED PROTEIN KINASE"/>
    <property type="match status" value="1"/>
</dbReference>
<evidence type="ECO:0000256" key="3">
    <source>
        <dbReference type="ARBA" id="ARBA00022777"/>
    </source>
</evidence>
<keyword evidence="3 8" id="KW-0418">Kinase</keyword>
<reference evidence="8" key="1">
    <citation type="submission" date="2025-08" db="UniProtKB">
        <authorList>
            <consortium name="RefSeq"/>
        </authorList>
    </citation>
    <scope>IDENTIFICATION</scope>
    <source>
        <tissue evidence="8">Sperm</tissue>
    </source>
</reference>
<evidence type="ECO:0000256" key="4">
    <source>
        <dbReference type="ARBA" id="ARBA00022840"/>
    </source>
</evidence>
<evidence type="ECO:0000313" key="8">
    <source>
        <dbReference type="RefSeq" id="XP_032830197.1"/>
    </source>
</evidence>
<keyword evidence="1" id="KW-0808">Transferase</keyword>
<dbReference type="InterPro" id="IPR000719">
    <property type="entry name" value="Prot_kinase_dom"/>
</dbReference>
<keyword evidence="4" id="KW-0067">ATP-binding</keyword>
<dbReference type="Gene3D" id="1.10.510.10">
    <property type="entry name" value="Transferase(Phosphotransferase) domain 1"/>
    <property type="match status" value="1"/>
</dbReference>
<keyword evidence="2" id="KW-0547">Nucleotide-binding</keyword>
<evidence type="ECO:0000313" key="7">
    <source>
        <dbReference type="Proteomes" id="UP001318040"/>
    </source>
</evidence>
<dbReference type="GO" id="GO:0004674">
    <property type="term" value="F:protein serine/threonine kinase activity"/>
    <property type="evidence" value="ECO:0007669"/>
    <property type="project" value="TreeGrafter"/>
</dbReference>
<dbReference type="Pfam" id="PF00069">
    <property type="entry name" value="Pkinase"/>
    <property type="match status" value="1"/>
</dbReference>
<dbReference type="Proteomes" id="UP001318040">
    <property type="component" value="Chromosome 3"/>
</dbReference>
<gene>
    <name evidence="8" type="primary">PBK</name>
</gene>
<sequence length="322" mass="36320">MEVLFQTPKKNPRVKSLHDAGKGTPAPSMEIPPSPFMKKLGYGTGVNVYLLKRSPRGVSRSPWAVKKINSLCRSGIIQEYQKRLKEEAKLLQNLSHPNIVGYRAMAQTNDGGLALVMEYGGEKSLFDIIEERLDNDLGPFPASVILKTALEIAKGLQYLHKEKMLLHADIKSANIVIMEDFQQIKLCDVGYAMALDENMKLKNKEDTYVGTEPWKPKEALIGGVITDRADIFAYGLTLWEMMSLQIPHVVILDEDSEEEYNENSFDDEEYYAALGSRPALNMEELDESYARVIDLFVACTDEDPQKRPSAENIVRMLQEELS</sequence>
<feature type="domain" description="Protein kinase" evidence="6">
    <location>
        <begin position="34"/>
        <end position="321"/>
    </location>
</feature>
<dbReference type="SUPFAM" id="SSF56112">
    <property type="entry name" value="Protein kinase-like (PK-like)"/>
    <property type="match status" value="1"/>
</dbReference>
<dbReference type="Gene3D" id="3.30.200.20">
    <property type="entry name" value="Phosphorylase Kinase, domain 1"/>
    <property type="match status" value="1"/>
</dbReference>
<dbReference type="PANTHER" id="PTHR43289">
    <property type="entry name" value="MITOGEN-ACTIVATED PROTEIN KINASE KINASE KINASE 20-RELATED"/>
    <property type="match status" value="1"/>
</dbReference>
<evidence type="ECO:0000256" key="2">
    <source>
        <dbReference type="ARBA" id="ARBA00022741"/>
    </source>
</evidence>
<dbReference type="InterPro" id="IPR008271">
    <property type="entry name" value="Ser/Thr_kinase_AS"/>
</dbReference>
<evidence type="ECO:0000256" key="5">
    <source>
        <dbReference type="SAM" id="MobiDB-lite"/>
    </source>
</evidence>
<keyword evidence="7" id="KW-1185">Reference proteome</keyword>
<accession>A0AAJ7XDI5</accession>
<dbReference type="InterPro" id="IPR011009">
    <property type="entry name" value="Kinase-like_dom_sf"/>
</dbReference>